<evidence type="ECO:0000313" key="5">
    <source>
        <dbReference type="Proteomes" id="UP000694620"/>
    </source>
</evidence>
<dbReference type="InterPro" id="IPR029105">
    <property type="entry name" value="CAF1-p150_C2"/>
</dbReference>
<reference evidence="4" key="1">
    <citation type="submission" date="2021-06" db="EMBL/GenBank/DDBJ databases">
        <authorList>
            <consortium name="Wellcome Sanger Institute Data Sharing"/>
        </authorList>
    </citation>
    <scope>NUCLEOTIDE SEQUENCE [LARGE SCALE GENOMIC DNA]</scope>
</reference>
<protein>
    <submittedName>
        <fullName evidence="4">Chromatin assembly factor 1 subunit A</fullName>
    </submittedName>
</protein>
<dbReference type="PANTHER" id="PTHR15272:SF0">
    <property type="entry name" value="CHROMATIN ASSEMBLY FACTOR 1 SUBUNIT A"/>
    <property type="match status" value="1"/>
</dbReference>
<feature type="region of interest" description="Disordered" evidence="1">
    <location>
        <begin position="596"/>
        <end position="623"/>
    </location>
</feature>
<feature type="compositionally biased region" description="Polar residues" evidence="1">
    <location>
        <begin position="597"/>
        <end position="614"/>
    </location>
</feature>
<feature type="compositionally biased region" description="Low complexity" evidence="1">
    <location>
        <begin position="250"/>
        <end position="269"/>
    </location>
</feature>
<feature type="region of interest" description="Disordered" evidence="1">
    <location>
        <begin position="241"/>
        <end position="269"/>
    </location>
</feature>
<keyword evidence="5" id="KW-1185">Reference proteome</keyword>
<feature type="domain" description="Chromatin assembly factor 1 subunit p150 N-terminal" evidence="3">
    <location>
        <begin position="21"/>
        <end position="185"/>
    </location>
</feature>
<dbReference type="Pfam" id="PF15557">
    <property type="entry name" value="CAF1-p150_N"/>
    <property type="match status" value="1"/>
</dbReference>
<evidence type="ECO:0000313" key="4">
    <source>
        <dbReference type="Ensembl" id="ENSECRP00000030403.1"/>
    </source>
</evidence>
<dbReference type="Proteomes" id="UP000694620">
    <property type="component" value="Chromosome 12"/>
</dbReference>
<dbReference type="InterPro" id="IPR029091">
    <property type="entry name" value="CAF1_p150_N"/>
</dbReference>
<dbReference type="GeneTree" id="ENSGT00440000034888"/>
<evidence type="ECO:0000256" key="1">
    <source>
        <dbReference type="SAM" id="MobiDB-lite"/>
    </source>
</evidence>
<feature type="region of interest" description="Disordered" evidence="1">
    <location>
        <begin position="446"/>
        <end position="472"/>
    </location>
</feature>
<dbReference type="GO" id="GO:0005634">
    <property type="term" value="C:nucleus"/>
    <property type="evidence" value="ECO:0007669"/>
    <property type="project" value="TreeGrafter"/>
</dbReference>
<reference evidence="4" key="2">
    <citation type="submission" date="2025-08" db="UniProtKB">
        <authorList>
            <consortium name="Ensembl"/>
        </authorList>
    </citation>
    <scope>IDENTIFICATION</scope>
</reference>
<feature type="compositionally biased region" description="Acidic residues" evidence="1">
    <location>
        <begin position="452"/>
        <end position="465"/>
    </location>
</feature>
<proteinExistence type="predicted"/>
<dbReference type="PANTHER" id="PTHR15272">
    <property type="entry name" value="CHROMATIN ASSEMBLY FACTOR 1 SUBUNIT A CAF-1 SUBUNIT A"/>
    <property type="match status" value="1"/>
</dbReference>
<sequence>KNILWCSEVAVVFYCKEMFSVLARLPFKRLSTTPKQDRELIEAKKPKHASSPKHISVDLNTSASDVENEQSHPFHLEHPSSAKLVNGKGPLDNFMHRGNKVRTTEKTNSTSSKDASVMIDLTEDSNPAASCVEMISSTNEQNENKSAGLSNGIAEQYGNCSHLDMNSPSDSLSTNCDCKIETDNLTDVGLSLSSSPEKKNDFESANKLNANNCCQEVDSVVLGNKVAKVVLEKLQTSSINTTMNEDESGPETTVLLSPSSTSSLSATESSPEECRTLGWSHLMMSFFSQILMGWRPETCKTHECSQTYSRLYLFSRYSCCNPINTQLSLYSQNLVGACGKFAPFEIRENMALAPLSRVICEPNVLEELDLCLQDQCQSMTWIQELQTRKPRRSRPTWPRVSRLLPVNDCVVVVEGTKPEGVPDRKECGLMKLLQFHENYRPAYWVPGVRRDDDDDGGDDDDDDDGFFVPHGYLSEGEGASEEECMDPENQKVRQKLKAKEWDELMSKGKKFKVLQPVVIGCMWDSESTEETKLRMLRQYELCTVEPLTAEDSPSSESKLKDRKEDHILSQLLPLLHGNVNGSKAIIQEFQECCRRNSLPSSTPPEGSNSPQSPESPLAVGEESVPSKYRLKRLISENAVYEKRSTLRRSCWYVHDEVLKRFSQESLPVPCQWNYVTQVPFSNREDGTVFQTGTGNMPNTPLSAASTKRKPVGSMSITKFMKKSSDPEQSDAMETDGFQADTEEDEEDGDCMIVCENINTEIFFESRAAFASHSRFSKWKPTTKDEMKRAVALQIEMRQNW</sequence>
<evidence type="ECO:0000259" key="2">
    <source>
        <dbReference type="Pfam" id="PF15539"/>
    </source>
</evidence>
<dbReference type="Ensembl" id="ENSECRT00000031047.1">
    <property type="protein sequence ID" value="ENSECRP00000030403.1"/>
    <property type="gene ID" value="ENSECRG00000020620.1"/>
</dbReference>
<gene>
    <name evidence="4" type="primary">CHAF1A</name>
</gene>
<feature type="region of interest" description="Disordered" evidence="1">
    <location>
        <begin position="720"/>
        <end position="746"/>
    </location>
</feature>
<feature type="domain" description="Chromatin assembly factor 1 subunit p150 C-terminal" evidence="2">
    <location>
        <begin position="498"/>
        <end position="754"/>
    </location>
</feature>
<dbReference type="GO" id="GO:0006334">
    <property type="term" value="P:nucleosome assembly"/>
    <property type="evidence" value="ECO:0007669"/>
    <property type="project" value="TreeGrafter"/>
</dbReference>
<organism evidence="4 5">
    <name type="scientific">Erpetoichthys calabaricus</name>
    <name type="common">Rope fish</name>
    <name type="synonym">Calamoichthys calabaricus</name>
    <dbReference type="NCBI Taxonomy" id="27687"/>
    <lineage>
        <taxon>Eukaryota</taxon>
        <taxon>Metazoa</taxon>
        <taxon>Chordata</taxon>
        <taxon>Craniata</taxon>
        <taxon>Vertebrata</taxon>
        <taxon>Euteleostomi</taxon>
        <taxon>Actinopterygii</taxon>
        <taxon>Polypteriformes</taxon>
        <taxon>Polypteridae</taxon>
        <taxon>Erpetoichthys</taxon>
    </lineage>
</organism>
<reference evidence="4" key="3">
    <citation type="submission" date="2025-09" db="UniProtKB">
        <authorList>
            <consortium name="Ensembl"/>
        </authorList>
    </citation>
    <scope>IDENTIFICATION</scope>
</reference>
<dbReference type="AlphaFoldDB" id="A0A8C4TCC5"/>
<accession>A0A8C4TCC5</accession>
<dbReference type="Pfam" id="PF15539">
    <property type="entry name" value="CAF1-p150_C2"/>
    <property type="match status" value="1"/>
</dbReference>
<name>A0A8C4TCC5_ERPCA</name>
<evidence type="ECO:0000259" key="3">
    <source>
        <dbReference type="Pfam" id="PF15557"/>
    </source>
</evidence>
<dbReference type="GO" id="GO:0033186">
    <property type="term" value="C:CAF-1 complex"/>
    <property type="evidence" value="ECO:0007669"/>
    <property type="project" value="TreeGrafter"/>
</dbReference>